<dbReference type="AlphaFoldDB" id="A0A0W8E9V0"/>
<proteinExistence type="predicted"/>
<feature type="region of interest" description="Disordered" evidence="1">
    <location>
        <begin position="1"/>
        <end position="20"/>
    </location>
</feature>
<gene>
    <name evidence="2" type="ORF">ASZ90_017190</name>
</gene>
<comment type="caution">
    <text evidence="2">The sequence shown here is derived from an EMBL/GenBank/DDBJ whole genome shotgun (WGS) entry which is preliminary data.</text>
</comment>
<protein>
    <submittedName>
        <fullName evidence="2">Uncharacterized protein</fullName>
    </submittedName>
</protein>
<name>A0A0W8E9V0_9ZZZZ</name>
<dbReference type="EMBL" id="LNQE01001817">
    <property type="protein sequence ID" value="KUG05385.1"/>
    <property type="molecule type" value="Genomic_DNA"/>
</dbReference>
<reference evidence="2" key="1">
    <citation type="journal article" date="2015" name="Proc. Natl. Acad. Sci. U.S.A.">
        <title>Networks of energetic and metabolic interactions define dynamics in microbial communities.</title>
        <authorList>
            <person name="Embree M."/>
            <person name="Liu J.K."/>
            <person name="Al-Bassam M.M."/>
            <person name="Zengler K."/>
        </authorList>
    </citation>
    <scope>NUCLEOTIDE SEQUENCE</scope>
</reference>
<organism evidence="2">
    <name type="scientific">hydrocarbon metagenome</name>
    <dbReference type="NCBI Taxonomy" id="938273"/>
    <lineage>
        <taxon>unclassified sequences</taxon>
        <taxon>metagenomes</taxon>
        <taxon>ecological metagenomes</taxon>
    </lineage>
</organism>
<evidence type="ECO:0000313" key="2">
    <source>
        <dbReference type="EMBL" id="KUG05385.1"/>
    </source>
</evidence>
<evidence type="ECO:0000256" key="1">
    <source>
        <dbReference type="SAM" id="MobiDB-lite"/>
    </source>
</evidence>
<sequence>MLASKMPGSSPLGLKKGGKTRAAHDIAALVFCLVCSG</sequence>
<accession>A0A0W8E9V0</accession>